<evidence type="ECO:0000256" key="1">
    <source>
        <dbReference type="SAM" id="SignalP"/>
    </source>
</evidence>
<sequence>MKTTISLVALALATATTAQAAPAATAKLLAADKSCAGLPTHAEFKAALQAAQKEKNAAFGLNMWGAVVNRAGVVCAVAFTGDNWGDQWPGSRVIAAQKAYTSNNFSLPKLAMATANLYSIAQPGGFAFGIQESNPITPERAYAGPTAYWGQPNDPMVGERVGGFNVFGGGLPLYNAKGELIGALGTSGDSSCADHFISWRTRSSLKLDYVPAGLGPNGVDQIAFSGQWSQPVCGDLKAHEEVVKNLPLTRKAGQ</sequence>
<evidence type="ECO:0000313" key="2">
    <source>
        <dbReference type="EMBL" id="EIT71312.1"/>
    </source>
</evidence>
<accession>I7ZHS5</accession>
<dbReference type="EMBL" id="AKGD01000001">
    <property type="protein sequence ID" value="EIT71312.1"/>
    <property type="molecule type" value="Genomic_DNA"/>
</dbReference>
<dbReference type="OrthoDB" id="263920at2"/>
<feature type="signal peptide" evidence="1">
    <location>
        <begin position="1"/>
        <end position="20"/>
    </location>
</feature>
<dbReference type="SUPFAM" id="SSF143744">
    <property type="entry name" value="GlcG-like"/>
    <property type="match status" value="1"/>
</dbReference>
<comment type="caution">
    <text evidence="2">The sequence shown here is derived from an EMBL/GenBank/DDBJ whole genome shotgun (WGS) entry which is preliminary data.</text>
</comment>
<reference evidence="2 3" key="1">
    <citation type="journal article" date="2012" name="J. Bacteriol.">
        <title>Genome Sequence of n-Alkane-Degrading Hydrocarboniphaga effusa Strain AP103T (ATCC BAA-332T).</title>
        <authorList>
            <person name="Chang H.K."/>
            <person name="Zylstra G.J."/>
            <person name="Chae J.C."/>
        </authorList>
    </citation>
    <scope>NUCLEOTIDE SEQUENCE [LARGE SCALE GENOMIC DNA]</scope>
    <source>
        <strain evidence="2 3">AP103</strain>
    </source>
</reference>
<name>I7ZHS5_9GAMM</name>
<protein>
    <recommendedName>
        <fullName evidence="4">Heme-binding protein</fullName>
    </recommendedName>
</protein>
<dbReference type="AlphaFoldDB" id="I7ZHS5"/>
<evidence type="ECO:0000313" key="3">
    <source>
        <dbReference type="Proteomes" id="UP000003704"/>
    </source>
</evidence>
<dbReference type="Pfam" id="PF03928">
    <property type="entry name" value="HbpS-like"/>
    <property type="match status" value="1"/>
</dbReference>
<dbReference type="RefSeq" id="WP_007184403.1">
    <property type="nucleotide sequence ID" value="NZ_AKGD01000001.1"/>
</dbReference>
<evidence type="ECO:0008006" key="4">
    <source>
        <dbReference type="Google" id="ProtNLM"/>
    </source>
</evidence>
<gene>
    <name evidence="2" type="ORF">WQQ_14490</name>
</gene>
<keyword evidence="1" id="KW-0732">Signal</keyword>
<dbReference type="STRING" id="1172194.WQQ_14490"/>
<dbReference type="Proteomes" id="UP000003704">
    <property type="component" value="Unassembled WGS sequence"/>
</dbReference>
<keyword evidence="3" id="KW-1185">Reference proteome</keyword>
<dbReference type="Gene3D" id="3.30.450.150">
    <property type="entry name" value="Haem-degrading domain"/>
    <property type="match status" value="1"/>
</dbReference>
<dbReference type="InterPro" id="IPR038084">
    <property type="entry name" value="PduO/GlcC-like_sf"/>
</dbReference>
<organism evidence="2 3">
    <name type="scientific">Hydrocarboniphaga effusa AP103</name>
    <dbReference type="NCBI Taxonomy" id="1172194"/>
    <lineage>
        <taxon>Bacteria</taxon>
        <taxon>Pseudomonadati</taxon>
        <taxon>Pseudomonadota</taxon>
        <taxon>Gammaproteobacteria</taxon>
        <taxon>Nevskiales</taxon>
        <taxon>Nevskiaceae</taxon>
        <taxon>Hydrocarboniphaga</taxon>
    </lineage>
</organism>
<dbReference type="InterPro" id="IPR005624">
    <property type="entry name" value="PduO/GlcC-like"/>
</dbReference>
<dbReference type="PATRIC" id="fig|1172194.4.peg.1396"/>
<feature type="chain" id="PRO_5003712605" description="Heme-binding protein" evidence="1">
    <location>
        <begin position="21"/>
        <end position="254"/>
    </location>
</feature>
<proteinExistence type="predicted"/>